<dbReference type="AlphaFoldDB" id="A0A6L9Y3L1"/>
<sequence length="551" mass="60939">MLLSLHIRDFVIVEQSDIYFSSGFTVFSGETGAGKSILIDALSLTLGQRSEPHFIREGASKADISAIFEVNHPVQQWLETQNIEAEELILRRTIDQQGKSRAFINGTPATLTQLREIAALLIDIHGQHAHQQLLKASAQRALLDSHGHHQHLLKAVQQAWKDWQTAVQTLEKANTNLAQQEALQERLSWQLNELKQLNPKKNEWETIDQEYNRLAHASSLLEGAAQTLNELDNDEQSITTTLSHACARIAQLMNRDPQLKGVYDILESARIACVEAASDLHSYLDKVELDPQRLAQTEQRMQAMFDLAKKFKIEPEQLYDKQASLAEELEALNQAVDIDALQAEAHQRAEDYKKHANKLSQARQATAKTLSEAVTQAMQTLAMQGGQFTIELIDSPPSAYGVETIQFNVAGHAGTTPRALAKVASGGELARISLALSVMANKAHQVPTLIFDEVDTGIGGAVAEVVGQLLRQLGESHQVLCVTHLPQVAACGHHHFEVSKTQENGETRSAILALDYPNRIEEIARMLGGVHITDTSREHAEEMLKHAGNVF</sequence>
<dbReference type="PANTHER" id="PTHR11059">
    <property type="entry name" value="DNA REPAIR PROTEIN RECN"/>
    <property type="match status" value="1"/>
</dbReference>
<evidence type="ECO:0000256" key="1">
    <source>
        <dbReference type="ARBA" id="ARBA00003618"/>
    </source>
</evidence>
<keyword evidence="4" id="KW-0547">Nucleotide-binding</keyword>
<evidence type="ECO:0000256" key="6">
    <source>
        <dbReference type="ARBA" id="ARBA00022840"/>
    </source>
</evidence>
<dbReference type="RefSeq" id="WP_163763766.1">
    <property type="nucleotide sequence ID" value="NZ_JAAGYR010000002.1"/>
</dbReference>
<evidence type="ECO:0000259" key="11">
    <source>
        <dbReference type="Pfam" id="PF02463"/>
    </source>
</evidence>
<dbReference type="Proteomes" id="UP000477651">
    <property type="component" value="Unassembled WGS sequence"/>
</dbReference>
<evidence type="ECO:0000313" key="13">
    <source>
        <dbReference type="Proteomes" id="UP000477651"/>
    </source>
</evidence>
<evidence type="ECO:0000256" key="7">
    <source>
        <dbReference type="ARBA" id="ARBA00023204"/>
    </source>
</evidence>
<dbReference type="EMBL" id="JAAGYR010000002">
    <property type="protein sequence ID" value="NEN75002.1"/>
    <property type="molecule type" value="Genomic_DNA"/>
</dbReference>
<comment type="similarity">
    <text evidence="2 9">Belongs to the RecN family.</text>
</comment>
<dbReference type="SUPFAM" id="SSF52540">
    <property type="entry name" value="P-loop containing nucleoside triphosphate hydrolases"/>
    <property type="match status" value="1"/>
</dbReference>
<evidence type="ECO:0000256" key="4">
    <source>
        <dbReference type="ARBA" id="ARBA00022741"/>
    </source>
</evidence>
<keyword evidence="13" id="KW-1185">Reference proteome</keyword>
<evidence type="ECO:0000313" key="12">
    <source>
        <dbReference type="EMBL" id="NEN75002.1"/>
    </source>
</evidence>
<organism evidence="12 13">
    <name type="scientific">Pelistega ratti</name>
    <dbReference type="NCBI Taxonomy" id="2652177"/>
    <lineage>
        <taxon>Bacteria</taxon>
        <taxon>Pseudomonadati</taxon>
        <taxon>Pseudomonadota</taxon>
        <taxon>Betaproteobacteria</taxon>
        <taxon>Burkholderiales</taxon>
        <taxon>Alcaligenaceae</taxon>
        <taxon>Pelistega</taxon>
    </lineage>
</organism>
<dbReference type="InterPro" id="IPR004604">
    <property type="entry name" value="DNA_recomb/repair_RecN"/>
</dbReference>
<dbReference type="FunFam" id="3.40.50.300:FF:000356">
    <property type="entry name" value="DNA repair protein RecN"/>
    <property type="match status" value="1"/>
</dbReference>
<keyword evidence="10" id="KW-0175">Coiled coil</keyword>
<evidence type="ECO:0000256" key="2">
    <source>
        <dbReference type="ARBA" id="ARBA00009441"/>
    </source>
</evidence>
<comment type="function">
    <text evidence="1 9">May be involved in recombinational repair of damaged DNA.</text>
</comment>
<evidence type="ECO:0000256" key="10">
    <source>
        <dbReference type="SAM" id="Coils"/>
    </source>
</evidence>
<dbReference type="GO" id="GO:0006281">
    <property type="term" value="P:DNA repair"/>
    <property type="evidence" value="ECO:0007669"/>
    <property type="project" value="UniProtKB-KW"/>
</dbReference>
<dbReference type="PIRSF" id="PIRSF003128">
    <property type="entry name" value="RecN"/>
    <property type="match status" value="1"/>
</dbReference>
<dbReference type="Gene3D" id="3.40.50.300">
    <property type="entry name" value="P-loop containing nucleotide triphosphate hydrolases"/>
    <property type="match status" value="2"/>
</dbReference>
<comment type="caution">
    <text evidence="12">The sequence shown here is derived from an EMBL/GenBank/DDBJ whole genome shotgun (WGS) entry which is preliminary data.</text>
</comment>
<dbReference type="InterPro" id="IPR027417">
    <property type="entry name" value="P-loop_NTPase"/>
</dbReference>
<dbReference type="GO" id="GO:0009432">
    <property type="term" value="P:SOS response"/>
    <property type="evidence" value="ECO:0007669"/>
    <property type="project" value="TreeGrafter"/>
</dbReference>
<dbReference type="GO" id="GO:0043590">
    <property type="term" value="C:bacterial nucleoid"/>
    <property type="evidence" value="ECO:0007669"/>
    <property type="project" value="TreeGrafter"/>
</dbReference>
<accession>A0A6L9Y3L1</accession>
<feature type="coiled-coil region" evidence="10">
    <location>
        <begin position="170"/>
        <end position="197"/>
    </location>
</feature>
<feature type="domain" description="RecF/RecN/SMC N-terminal" evidence="11">
    <location>
        <begin position="4"/>
        <end position="503"/>
    </location>
</feature>
<evidence type="ECO:0000256" key="5">
    <source>
        <dbReference type="ARBA" id="ARBA00022763"/>
    </source>
</evidence>
<keyword evidence="5 9" id="KW-0227">DNA damage</keyword>
<evidence type="ECO:0000256" key="9">
    <source>
        <dbReference type="PIRNR" id="PIRNR003128"/>
    </source>
</evidence>
<name>A0A6L9Y3L1_9BURK</name>
<dbReference type="GO" id="GO:0006310">
    <property type="term" value="P:DNA recombination"/>
    <property type="evidence" value="ECO:0007669"/>
    <property type="project" value="InterPro"/>
</dbReference>
<dbReference type="InterPro" id="IPR003395">
    <property type="entry name" value="RecF/RecN/SMC_N"/>
</dbReference>
<evidence type="ECO:0000256" key="3">
    <source>
        <dbReference type="ARBA" id="ARBA00021315"/>
    </source>
</evidence>
<evidence type="ECO:0000256" key="8">
    <source>
        <dbReference type="ARBA" id="ARBA00033408"/>
    </source>
</evidence>
<dbReference type="NCBIfam" id="TIGR00634">
    <property type="entry name" value="recN"/>
    <property type="match status" value="1"/>
</dbReference>
<keyword evidence="6" id="KW-0067">ATP-binding</keyword>
<dbReference type="NCBIfam" id="NF008121">
    <property type="entry name" value="PRK10869.1"/>
    <property type="match status" value="1"/>
</dbReference>
<dbReference type="Pfam" id="PF02463">
    <property type="entry name" value="SMC_N"/>
    <property type="match status" value="1"/>
</dbReference>
<dbReference type="FunFam" id="3.40.50.300:FF:000319">
    <property type="entry name" value="DNA repair protein RecN"/>
    <property type="match status" value="1"/>
</dbReference>
<keyword evidence="7 9" id="KW-0234">DNA repair</keyword>
<gene>
    <name evidence="12" type="primary">recN</name>
    <name evidence="12" type="ORF">F9B74_01480</name>
</gene>
<proteinExistence type="inferred from homology"/>
<dbReference type="PANTHER" id="PTHR11059:SF0">
    <property type="entry name" value="DNA REPAIR PROTEIN RECN"/>
    <property type="match status" value="1"/>
</dbReference>
<reference evidence="12 13" key="1">
    <citation type="submission" date="2020-02" db="EMBL/GenBank/DDBJ databases">
        <title>Pelistega sp. NLN82 were isolated from wild rodents of the Hainan Island.</title>
        <authorList>
            <person name="Niu N."/>
            <person name="Zhou J."/>
        </authorList>
    </citation>
    <scope>NUCLEOTIDE SEQUENCE [LARGE SCALE GENOMIC DNA]</scope>
    <source>
        <strain evidence="12 13">NLN82</strain>
    </source>
</reference>
<protein>
    <recommendedName>
        <fullName evidence="3 9">DNA repair protein RecN</fullName>
    </recommendedName>
    <alternativeName>
        <fullName evidence="8 9">Recombination protein N</fullName>
    </alternativeName>
</protein>
<dbReference type="GO" id="GO:0005524">
    <property type="term" value="F:ATP binding"/>
    <property type="evidence" value="ECO:0007669"/>
    <property type="project" value="UniProtKB-KW"/>
</dbReference>
<dbReference type="CDD" id="cd03241">
    <property type="entry name" value="ABC_RecN"/>
    <property type="match status" value="2"/>
</dbReference>